<reference evidence="2" key="1">
    <citation type="journal article" date="2018" name="Front. Microbiol.">
        <title>Genome-Based Analysis Reveals the Taxonomy and Diversity of the Family Idiomarinaceae.</title>
        <authorList>
            <person name="Liu Y."/>
            <person name="Lai Q."/>
            <person name="Shao Z."/>
        </authorList>
    </citation>
    <scope>NUCLEOTIDE SEQUENCE [LARGE SCALE GENOMIC DNA]</scope>
    <source>
        <strain evidence="2">SN-14</strain>
    </source>
</reference>
<dbReference type="Proteomes" id="UP000286680">
    <property type="component" value="Unassembled WGS sequence"/>
</dbReference>
<dbReference type="Pfam" id="PF11363">
    <property type="entry name" value="DUF3164"/>
    <property type="match status" value="1"/>
</dbReference>
<protein>
    <submittedName>
        <fullName evidence="1">Sulfate transporter</fullName>
    </submittedName>
</protein>
<name>A0AA94EFQ7_9GAMM</name>
<dbReference type="EMBL" id="PIPS01000001">
    <property type="protein sequence ID" value="RUO44950.1"/>
    <property type="molecule type" value="Genomic_DNA"/>
</dbReference>
<accession>A0AA94EFQ7</accession>
<proteinExistence type="predicted"/>
<evidence type="ECO:0000313" key="1">
    <source>
        <dbReference type="EMBL" id="RUO44950.1"/>
    </source>
</evidence>
<dbReference type="RefSeq" id="WP_110012684.1">
    <property type="nucleotide sequence ID" value="NZ_PIPS01000001.1"/>
</dbReference>
<dbReference type="AlphaFoldDB" id="A0AA94EFQ7"/>
<gene>
    <name evidence="1" type="ORF">CWE23_02670</name>
</gene>
<dbReference type="InterPro" id="IPR021505">
    <property type="entry name" value="Phage_B3_Orf6"/>
</dbReference>
<organism evidence="1 2">
    <name type="scientific">Idiomarina aquatica</name>
    <dbReference type="NCBI Taxonomy" id="1327752"/>
    <lineage>
        <taxon>Bacteria</taxon>
        <taxon>Pseudomonadati</taxon>
        <taxon>Pseudomonadota</taxon>
        <taxon>Gammaproteobacteria</taxon>
        <taxon>Alteromonadales</taxon>
        <taxon>Idiomarinaceae</taxon>
        <taxon>Idiomarina</taxon>
    </lineage>
</organism>
<evidence type="ECO:0000313" key="2">
    <source>
        <dbReference type="Proteomes" id="UP000286680"/>
    </source>
</evidence>
<comment type="caution">
    <text evidence="1">The sequence shown here is derived from an EMBL/GenBank/DDBJ whole genome shotgun (WGS) entry which is preliminary data.</text>
</comment>
<keyword evidence="2" id="KW-1185">Reference proteome</keyword>
<sequence length="200" mass="23227">MQQEQYKKDAKGRLIPIDQIHELDILKDDFVNEMVTKAKEKNGDLKAFKKALFDDFGTFMEMIAERYQTTVGGKKGNVTIYSFDGRYKLSVAVQDRITLGPELQVAEKLIKECVRDWSQDARSELKTLVERVFETDKEGNINTREVLALRRYEIEDERWQKAMDAISDAINVVGSKEYMRFYERDSAGDYKPISVDFTKV</sequence>